<protein>
    <submittedName>
        <fullName evidence="2">Uncharacterized protein</fullName>
    </submittedName>
</protein>
<reference evidence="2 3" key="1">
    <citation type="submission" date="2018-04" db="EMBL/GenBank/DDBJ databases">
        <title>The genome of golden apple snail Pomacea canaliculata provides insight into stress tolerance and invasive adaptation.</title>
        <authorList>
            <person name="Liu C."/>
            <person name="Liu B."/>
            <person name="Ren Y."/>
            <person name="Zhang Y."/>
            <person name="Wang H."/>
            <person name="Li S."/>
            <person name="Jiang F."/>
            <person name="Yin L."/>
            <person name="Zhang G."/>
            <person name="Qian W."/>
            <person name="Fan W."/>
        </authorList>
    </citation>
    <scope>NUCLEOTIDE SEQUENCE [LARGE SCALE GENOMIC DNA]</scope>
    <source>
        <strain evidence="2">SZHN2017</strain>
        <tissue evidence="2">Muscle</tissue>
    </source>
</reference>
<comment type="caution">
    <text evidence="2">The sequence shown here is derived from an EMBL/GenBank/DDBJ whole genome shotgun (WGS) entry which is preliminary data.</text>
</comment>
<sequence>MPENIAVNVTITGQDVRLDLTLDLNASTDIPVYVFSRNKDGQLDSERVNRKINKHFAVYRDVTQGAVFSVRRDVDTGHGQLTLNNHQQEGVVHVKGKVYDLRSANRRHRNSTNPTSDGKTGSVGHDVQRRDVNDKDEEVDHNEAADNYEFIVRLLDDLPPRSLRGDAILPPTSLQKKPKVRTFQGDDVQQRRASAPAAAETISKQRSVFHDVYIDDVNFRDVYIDVVAVADYGVFSNWYAASSGRTRKEKTQDVLSKLPEHYALMFSGVNMIYENTTSLPYTIHVKLSSLIISTVLDFSYPDVSVTASSGITWSFTISVGHVGHVGLTMC</sequence>
<organism evidence="2 3">
    <name type="scientific">Pomacea canaliculata</name>
    <name type="common">Golden apple snail</name>
    <dbReference type="NCBI Taxonomy" id="400727"/>
    <lineage>
        <taxon>Eukaryota</taxon>
        <taxon>Metazoa</taxon>
        <taxon>Spiralia</taxon>
        <taxon>Lophotrochozoa</taxon>
        <taxon>Mollusca</taxon>
        <taxon>Gastropoda</taxon>
        <taxon>Caenogastropoda</taxon>
        <taxon>Architaenioglossa</taxon>
        <taxon>Ampullarioidea</taxon>
        <taxon>Ampullariidae</taxon>
        <taxon>Pomacea</taxon>
    </lineage>
</organism>
<dbReference type="AlphaFoldDB" id="A0A2T7PIK9"/>
<keyword evidence="3" id="KW-1185">Reference proteome</keyword>
<dbReference type="Proteomes" id="UP000245119">
    <property type="component" value="Linkage Group LG3"/>
</dbReference>
<feature type="region of interest" description="Disordered" evidence="1">
    <location>
        <begin position="100"/>
        <end position="140"/>
    </location>
</feature>
<accession>A0A2T7PIK9</accession>
<dbReference type="EMBL" id="PZQS01000003">
    <property type="protein sequence ID" value="PVD33261.1"/>
    <property type="molecule type" value="Genomic_DNA"/>
</dbReference>
<evidence type="ECO:0000313" key="3">
    <source>
        <dbReference type="Proteomes" id="UP000245119"/>
    </source>
</evidence>
<evidence type="ECO:0000313" key="2">
    <source>
        <dbReference type="EMBL" id="PVD33261.1"/>
    </source>
</evidence>
<evidence type="ECO:0000256" key="1">
    <source>
        <dbReference type="SAM" id="MobiDB-lite"/>
    </source>
</evidence>
<name>A0A2T7PIK9_POMCA</name>
<proteinExistence type="predicted"/>
<dbReference type="OrthoDB" id="6134861at2759"/>
<gene>
    <name evidence="2" type="ORF">C0Q70_04514</name>
</gene>